<protein>
    <submittedName>
        <fullName evidence="2">Uncharacterized protein</fullName>
    </submittedName>
</protein>
<dbReference type="EnsemblPlants" id="AET6Gv20761100.1">
    <property type="protein sequence ID" value="AET6Gv20761100.1"/>
    <property type="gene ID" value="AET6Gv20761100"/>
</dbReference>
<feature type="compositionally biased region" description="Pro residues" evidence="1">
    <location>
        <begin position="15"/>
        <end position="27"/>
    </location>
</feature>
<dbReference type="AlphaFoldDB" id="A0A453PK60"/>
<reference evidence="2" key="4">
    <citation type="submission" date="2019-03" db="UniProtKB">
        <authorList>
            <consortium name="EnsemblPlants"/>
        </authorList>
    </citation>
    <scope>IDENTIFICATION</scope>
</reference>
<proteinExistence type="predicted"/>
<evidence type="ECO:0000256" key="1">
    <source>
        <dbReference type="SAM" id="MobiDB-lite"/>
    </source>
</evidence>
<feature type="region of interest" description="Disordered" evidence="1">
    <location>
        <begin position="106"/>
        <end position="125"/>
    </location>
</feature>
<reference evidence="3" key="1">
    <citation type="journal article" date="2014" name="Science">
        <title>Ancient hybridizations among the ancestral genomes of bread wheat.</title>
        <authorList>
            <consortium name="International Wheat Genome Sequencing Consortium,"/>
            <person name="Marcussen T."/>
            <person name="Sandve S.R."/>
            <person name="Heier L."/>
            <person name="Spannagl M."/>
            <person name="Pfeifer M."/>
            <person name="Jakobsen K.S."/>
            <person name="Wulff B.B."/>
            <person name="Steuernagel B."/>
            <person name="Mayer K.F."/>
            <person name="Olsen O.A."/>
        </authorList>
    </citation>
    <scope>NUCLEOTIDE SEQUENCE [LARGE SCALE GENOMIC DNA]</scope>
    <source>
        <strain evidence="3">cv. AL8/78</strain>
    </source>
</reference>
<dbReference type="Proteomes" id="UP000015105">
    <property type="component" value="Chromosome 6D"/>
</dbReference>
<reference evidence="3" key="2">
    <citation type="journal article" date="2017" name="Nat. Plants">
        <title>The Aegilops tauschii genome reveals multiple impacts of transposons.</title>
        <authorList>
            <person name="Zhao G."/>
            <person name="Zou C."/>
            <person name="Li K."/>
            <person name="Wang K."/>
            <person name="Li T."/>
            <person name="Gao L."/>
            <person name="Zhang X."/>
            <person name="Wang H."/>
            <person name="Yang Z."/>
            <person name="Liu X."/>
            <person name="Jiang W."/>
            <person name="Mao L."/>
            <person name="Kong X."/>
            <person name="Jiao Y."/>
            <person name="Jia J."/>
        </authorList>
    </citation>
    <scope>NUCLEOTIDE SEQUENCE [LARGE SCALE GENOMIC DNA]</scope>
    <source>
        <strain evidence="3">cv. AL8/78</strain>
    </source>
</reference>
<evidence type="ECO:0000313" key="2">
    <source>
        <dbReference type="EnsemblPlants" id="AET6Gv20761100.1"/>
    </source>
</evidence>
<evidence type="ECO:0000313" key="3">
    <source>
        <dbReference type="Proteomes" id="UP000015105"/>
    </source>
</evidence>
<reference evidence="2" key="3">
    <citation type="journal article" date="2017" name="Nature">
        <title>Genome sequence of the progenitor of the wheat D genome Aegilops tauschii.</title>
        <authorList>
            <person name="Luo M.C."/>
            <person name="Gu Y.Q."/>
            <person name="Puiu D."/>
            <person name="Wang H."/>
            <person name="Twardziok S.O."/>
            <person name="Deal K.R."/>
            <person name="Huo N."/>
            <person name="Zhu T."/>
            <person name="Wang L."/>
            <person name="Wang Y."/>
            <person name="McGuire P.E."/>
            <person name="Liu S."/>
            <person name="Long H."/>
            <person name="Ramasamy R.K."/>
            <person name="Rodriguez J.C."/>
            <person name="Van S.L."/>
            <person name="Yuan L."/>
            <person name="Wang Z."/>
            <person name="Xia Z."/>
            <person name="Xiao L."/>
            <person name="Anderson O.D."/>
            <person name="Ouyang S."/>
            <person name="Liang Y."/>
            <person name="Zimin A.V."/>
            <person name="Pertea G."/>
            <person name="Qi P."/>
            <person name="Bennetzen J.L."/>
            <person name="Dai X."/>
            <person name="Dawson M.W."/>
            <person name="Muller H.G."/>
            <person name="Kugler K."/>
            <person name="Rivarola-Duarte L."/>
            <person name="Spannagl M."/>
            <person name="Mayer K.F.X."/>
            <person name="Lu F.H."/>
            <person name="Bevan M.W."/>
            <person name="Leroy P."/>
            <person name="Li P."/>
            <person name="You F.M."/>
            <person name="Sun Q."/>
            <person name="Liu Z."/>
            <person name="Lyons E."/>
            <person name="Wicker T."/>
            <person name="Salzberg S.L."/>
            <person name="Devos K.M."/>
            <person name="Dvorak J."/>
        </authorList>
    </citation>
    <scope>NUCLEOTIDE SEQUENCE [LARGE SCALE GENOMIC DNA]</scope>
    <source>
        <strain evidence="2">cv. AL8/78</strain>
    </source>
</reference>
<feature type="region of interest" description="Disordered" evidence="1">
    <location>
        <begin position="1"/>
        <end position="42"/>
    </location>
</feature>
<organism evidence="2 3">
    <name type="scientific">Aegilops tauschii subsp. strangulata</name>
    <name type="common">Goatgrass</name>
    <dbReference type="NCBI Taxonomy" id="200361"/>
    <lineage>
        <taxon>Eukaryota</taxon>
        <taxon>Viridiplantae</taxon>
        <taxon>Streptophyta</taxon>
        <taxon>Embryophyta</taxon>
        <taxon>Tracheophyta</taxon>
        <taxon>Spermatophyta</taxon>
        <taxon>Magnoliopsida</taxon>
        <taxon>Liliopsida</taxon>
        <taxon>Poales</taxon>
        <taxon>Poaceae</taxon>
        <taxon>BOP clade</taxon>
        <taxon>Pooideae</taxon>
        <taxon>Triticodae</taxon>
        <taxon>Triticeae</taxon>
        <taxon>Triticinae</taxon>
        <taxon>Aegilops</taxon>
    </lineage>
</organism>
<keyword evidence="3" id="KW-1185">Reference proteome</keyword>
<sequence>RAPLQHATELAASPAPSPPASIAPPSSPRLRPDPAGSPPRRASAGFCLLTAALCSPPPSAHRARELGAARGVRVLLLLEVAGRGVDRVAAAADLDVLGVGGLVHVGGHGGDPVGGGTQRDTNARG</sequence>
<accession>A0A453PK60</accession>
<feature type="compositionally biased region" description="Gly residues" evidence="1">
    <location>
        <begin position="106"/>
        <end position="117"/>
    </location>
</feature>
<dbReference type="Gramene" id="AET6Gv20761100.1">
    <property type="protein sequence ID" value="AET6Gv20761100.1"/>
    <property type="gene ID" value="AET6Gv20761100"/>
</dbReference>
<reference evidence="2" key="5">
    <citation type="journal article" date="2021" name="G3 (Bethesda)">
        <title>Aegilops tauschii genome assembly Aet v5.0 features greater sequence contiguity and improved annotation.</title>
        <authorList>
            <person name="Wang L."/>
            <person name="Zhu T."/>
            <person name="Rodriguez J.C."/>
            <person name="Deal K.R."/>
            <person name="Dubcovsky J."/>
            <person name="McGuire P.E."/>
            <person name="Lux T."/>
            <person name="Spannagl M."/>
            <person name="Mayer K.F.X."/>
            <person name="Baldrich P."/>
            <person name="Meyers B.C."/>
            <person name="Huo N."/>
            <person name="Gu Y.Q."/>
            <person name="Zhou H."/>
            <person name="Devos K.M."/>
            <person name="Bennetzen J.L."/>
            <person name="Unver T."/>
            <person name="Budak H."/>
            <person name="Gulick P.J."/>
            <person name="Galiba G."/>
            <person name="Kalapos B."/>
            <person name="Nelson D.R."/>
            <person name="Li P."/>
            <person name="You F.M."/>
            <person name="Luo M.C."/>
            <person name="Dvorak J."/>
        </authorList>
    </citation>
    <scope>NUCLEOTIDE SEQUENCE [LARGE SCALE GENOMIC DNA]</scope>
    <source>
        <strain evidence="2">cv. AL8/78</strain>
    </source>
</reference>
<name>A0A453PK60_AEGTS</name>